<keyword evidence="3" id="KW-1185">Reference proteome</keyword>
<organism evidence="2 3">
    <name type="scientific">Muntiacus reevesi</name>
    <name type="common">Reeves' muntjac</name>
    <name type="synonym">Cervus reevesi</name>
    <dbReference type="NCBI Taxonomy" id="9886"/>
    <lineage>
        <taxon>Eukaryota</taxon>
        <taxon>Metazoa</taxon>
        <taxon>Chordata</taxon>
        <taxon>Craniata</taxon>
        <taxon>Vertebrata</taxon>
        <taxon>Euteleostomi</taxon>
        <taxon>Mammalia</taxon>
        <taxon>Eutheria</taxon>
        <taxon>Laurasiatheria</taxon>
        <taxon>Artiodactyla</taxon>
        <taxon>Ruminantia</taxon>
        <taxon>Pecora</taxon>
        <taxon>Cervidae</taxon>
        <taxon>Muntiacinae</taxon>
        <taxon>Muntiacus</taxon>
    </lineage>
</organism>
<evidence type="ECO:0000313" key="2">
    <source>
        <dbReference type="EMBL" id="KAB0375755.1"/>
    </source>
</evidence>
<feature type="signal peptide" evidence="1">
    <location>
        <begin position="1"/>
        <end position="20"/>
    </location>
</feature>
<comment type="caution">
    <text evidence="2">The sequence shown here is derived from an EMBL/GenBank/DDBJ whole genome shotgun (WGS) entry which is preliminary data.</text>
</comment>
<name>A0A5N3XNZ8_MUNRE</name>
<evidence type="ECO:0000256" key="1">
    <source>
        <dbReference type="SAM" id="SignalP"/>
    </source>
</evidence>
<gene>
    <name evidence="2" type="ORF">FD755_012398</name>
</gene>
<feature type="chain" id="PRO_5024400002" evidence="1">
    <location>
        <begin position="21"/>
        <end position="92"/>
    </location>
</feature>
<dbReference type="Proteomes" id="UP000326062">
    <property type="component" value="Chromosome 6"/>
</dbReference>
<dbReference type="EMBL" id="VCEB01000006">
    <property type="protein sequence ID" value="KAB0375755.1"/>
    <property type="molecule type" value="Genomic_DNA"/>
</dbReference>
<dbReference type="AlphaFoldDB" id="A0A5N3XNZ8"/>
<feature type="non-terminal residue" evidence="2">
    <location>
        <position position="92"/>
    </location>
</feature>
<evidence type="ECO:0000313" key="3">
    <source>
        <dbReference type="Proteomes" id="UP000326062"/>
    </source>
</evidence>
<proteinExistence type="predicted"/>
<sequence>MRQNFMAPFIQLLKLVKNWALCVDQYQLRALQFSVHLIDLLSILLRCNGFAGIQKAVVVGSRPPNSDQDLFFGPSLVFRSALELLLGPTTEL</sequence>
<protein>
    <submittedName>
        <fullName evidence="2">Uncharacterized protein</fullName>
    </submittedName>
</protein>
<accession>A0A5N3XNZ8</accession>
<keyword evidence="1" id="KW-0732">Signal</keyword>
<reference evidence="2 3" key="1">
    <citation type="submission" date="2019-06" db="EMBL/GenBank/DDBJ databases">
        <title>Discovery of a novel chromosome fission-fusion reversal in muntjac.</title>
        <authorList>
            <person name="Mudd A.B."/>
            <person name="Bredeson J.V."/>
            <person name="Baum R."/>
            <person name="Hockemeyer D."/>
            <person name="Rokhsar D.S."/>
        </authorList>
    </citation>
    <scope>NUCLEOTIDE SEQUENCE [LARGE SCALE GENOMIC DNA]</scope>
    <source>
        <strain evidence="2">UCam_UCB_Mr</strain>
        <tissue evidence="2">Fibroblast cell line</tissue>
    </source>
</reference>